<dbReference type="OMA" id="IHFNYYV"/>
<dbReference type="OrthoDB" id="9981889at2759"/>
<keyword evidence="2" id="KW-1133">Transmembrane helix</keyword>
<dbReference type="EMBL" id="KQ434777">
    <property type="protein sequence ID" value="KZC04262.1"/>
    <property type="molecule type" value="Genomic_DNA"/>
</dbReference>
<reference evidence="4 5" key="1">
    <citation type="submission" date="2015-07" db="EMBL/GenBank/DDBJ databases">
        <title>The genome of Dufourea novaeangliae.</title>
        <authorList>
            <person name="Pan H."/>
            <person name="Kapheim K."/>
        </authorList>
    </citation>
    <scope>NUCLEOTIDE SEQUENCE [LARGE SCALE GENOMIC DNA]</scope>
    <source>
        <strain evidence="4">0120121106</strain>
        <tissue evidence="4">Whole body</tissue>
    </source>
</reference>
<accession>A0A154NXH0</accession>
<keyword evidence="2" id="KW-0812">Transmembrane</keyword>
<protein>
    <recommendedName>
        <fullName evidence="3">Deltamethrin resistance protein prag01 domain-containing protein</fullName>
    </recommendedName>
</protein>
<evidence type="ECO:0000313" key="4">
    <source>
        <dbReference type="EMBL" id="KZC04262.1"/>
    </source>
</evidence>
<dbReference type="PANTHER" id="PTHR22133:SF2">
    <property type="entry name" value="AT01821P-RELATED"/>
    <property type="match status" value="1"/>
</dbReference>
<dbReference type="AlphaFoldDB" id="A0A154NXH0"/>
<dbReference type="PANTHER" id="PTHR22133">
    <property type="entry name" value="AT01821P-RELATED"/>
    <property type="match status" value="1"/>
</dbReference>
<evidence type="ECO:0000256" key="2">
    <source>
        <dbReference type="SAM" id="Phobius"/>
    </source>
</evidence>
<dbReference type="Pfam" id="PF16020">
    <property type="entry name" value="Deltameth_res"/>
    <property type="match status" value="1"/>
</dbReference>
<keyword evidence="5" id="KW-1185">Reference proteome</keyword>
<keyword evidence="2" id="KW-0472">Membrane</keyword>
<evidence type="ECO:0000256" key="1">
    <source>
        <dbReference type="SAM" id="MobiDB-lite"/>
    </source>
</evidence>
<evidence type="ECO:0000313" key="5">
    <source>
        <dbReference type="Proteomes" id="UP000076502"/>
    </source>
</evidence>
<name>A0A154NXH0_DUFNO</name>
<proteinExistence type="predicted"/>
<feature type="transmembrane region" description="Helical" evidence="2">
    <location>
        <begin position="57"/>
        <end position="79"/>
    </location>
</feature>
<sequence>MFRHLVRPVVQTTRRSSHAAPKIPHELRPAHMDELPVPYGCWKESYDKANRKYNLQLAAGVGIFVATVAFGRATGMLWLNYSTPTPKEQ</sequence>
<dbReference type="InterPro" id="IPR031973">
    <property type="entry name" value="Deltameth_res_prag01"/>
</dbReference>
<evidence type="ECO:0000259" key="3">
    <source>
        <dbReference type="Pfam" id="PF16020"/>
    </source>
</evidence>
<feature type="domain" description="Deltamethrin resistance protein prag01" evidence="3">
    <location>
        <begin position="33"/>
        <end position="84"/>
    </location>
</feature>
<dbReference type="STRING" id="178035.A0A154NXH0"/>
<organism evidence="4 5">
    <name type="scientific">Dufourea novaeangliae</name>
    <name type="common">Sweat bee</name>
    <dbReference type="NCBI Taxonomy" id="178035"/>
    <lineage>
        <taxon>Eukaryota</taxon>
        <taxon>Metazoa</taxon>
        <taxon>Ecdysozoa</taxon>
        <taxon>Arthropoda</taxon>
        <taxon>Hexapoda</taxon>
        <taxon>Insecta</taxon>
        <taxon>Pterygota</taxon>
        <taxon>Neoptera</taxon>
        <taxon>Endopterygota</taxon>
        <taxon>Hymenoptera</taxon>
        <taxon>Apocrita</taxon>
        <taxon>Aculeata</taxon>
        <taxon>Apoidea</taxon>
        <taxon>Anthophila</taxon>
        <taxon>Halictidae</taxon>
        <taxon>Rophitinae</taxon>
        <taxon>Dufourea</taxon>
    </lineage>
</organism>
<gene>
    <name evidence="4" type="ORF">WN55_02151</name>
</gene>
<feature type="region of interest" description="Disordered" evidence="1">
    <location>
        <begin position="1"/>
        <end position="27"/>
    </location>
</feature>
<dbReference type="Proteomes" id="UP000076502">
    <property type="component" value="Unassembled WGS sequence"/>
</dbReference>